<evidence type="ECO:0000313" key="8">
    <source>
        <dbReference type="Proteomes" id="UP000246278"/>
    </source>
</evidence>
<feature type="domain" description="Radical SAM core" evidence="6">
    <location>
        <begin position="137"/>
        <end position="348"/>
    </location>
</feature>
<dbReference type="SFLD" id="SFLDS00029">
    <property type="entry name" value="Radical_SAM"/>
    <property type="match status" value="1"/>
</dbReference>
<sequence>MVAATEFRDNDILVLSPEYRIRPNAYNCIIYPFDAEDASSWRSMPAVGGVALTLFDGRRTNHEVAQELESLLGLENEKAKELLAFLISHSNSEAGKEYLYHYIPGNGQNSFSTYSTLKFLEKLKGNSLTDIPQGAKLEAPLTLILMPTNNCDVSCRYCYAEKIGPLPNKMLPLAKWFEIIDEAASLEIVAHTFSGGDPLIYPGIDLLFERMALYGMKFLLPTKSFVSKEQASRFHDIGMKELVTIQISVDGTSSVIDELVGCPDYANRAFASIKNLVEQGFYVRTNTVCTPLNYREVPDLVHKLHDLGVKRSSITNYARSFYRHDESLFLNEKQIRWVNEQVSRIGSDLGWDDLRANAAIRDFSVPDREEKTADWKDRAYCSGGKSCMVITPNGDVVLCEQVPQRAPFVVGSLREQTITEVWNSPEIDAFVHPSKELFKGTECETCDEFDECHAVYGRCFRDAFFTYQNLYTPSPNCPKAPPGFRMS</sequence>
<dbReference type="SUPFAM" id="SSF102114">
    <property type="entry name" value="Radical SAM enzymes"/>
    <property type="match status" value="1"/>
</dbReference>
<dbReference type="SFLD" id="SFLDG01067">
    <property type="entry name" value="SPASM/twitch_domain_containing"/>
    <property type="match status" value="1"/>
</dbReference>
<dbReference type="InterPro" id="IPR050377">
    <property type="entry name" value="Radical_SAM_PqqE_MftC-like"/>
</dbReference>
<keyword evidence="3" id="KW-0479">Metal-binding</keyword>
<dbReference type="EMBL" id="PDNZ01000008">
    <property type="protein sequence ID" value="PWW81315.1"/>
    <property type="molecule type" value="Genomic_DNA"/>
</dbReference>
<keyword evidence="5" id="KW-0411">Iron-sulfur</keyword>
<keyword evidence="2" id="KW-0949">S-adenosyl-L-methionine</keyword>
<dbReference type="PANTHER" id="PTHR11228">
    <property type="entry name" value="RADICAL SAM DOMAIN PROTEIN"/>
    <property type="match status" value="1"/>
</dbReference>
<dbReference type="GO" id="GO:0046872">
    <property type="term" value="F:metal ion binding"/>
    <property type="evidence" value="ECO:0007669"/>
    <property type="project" value="UniProtKB-KW"/>
</dbReference>
<protein>
    <recommendedName>
        <fullName evidence="6">Radical SAM core domain-containing protein</fullName>
    </recommendedName>
</protein>
<dbReference type="RefSeq" id="WP_110024103.1">
    <property type="nucleotide sequence ID" value="NZ_PDNZ01000008.1"/>
</dbReference>
<evidence type="ECO:0000256" key="2">
    <source>
        <dbReference type="ARBA" id="ARBA00022691"/>
    </source>
</evidence>
<organism evidence="7 8">
    <name type="scientific">Prosthecochloris marina</name>
    <dbReference type="NCBI Taxonomy" id="2017681"/>
    <lineage>
        <taxon>Bacteria</taxon>
        <taxon>Pseudomonadati</taxon>
        <taxon>Chlorobiota</taxon>
        <taxon>Chlorobiia</taxon>
        <taxon>Chlorobiales</taxon>
        <taxon>Chlorobiaceae</taxon>
        <taxon>Prosthecochloris</taxon>
    </lineage>
</organism>
<gene>
    <name evidence="7" type="ORF">CR164_11280</name>
</gene>
<evidence type="ECO:0000256" key="1">
    <source>
        <dbReference type="ARBA" id="ARBA00001966"/>
    </source>
</evidence>
<accession>A0A317T3X4</accession>
<dbReference type="AlphaFoldDB" id="A0A317T3X4"/>
<keyword evidence="8" id="KW-1185">Reference proteome</keyword>
<keyword evidence="4" id="KW-0408">Iron</keyword>
<dbReference type="GO" id="GO:0051536">
    <property type="term" value="F:iron-sulfur cluster binding"/>
    <property type="evidence" value="ECO:0007669"/>
    <property type="project" value="UniProtKB-KW"/>
</dbReference>
<proteinExistence type="predicted"/>
<evidence type="ECO:0000256" key="4">
    <source>
        <dbReference type="ARBA" id="ARBA00023004"/>
    </source>
</evidence>
<comment type="cofactor">
    <cofactor evidence="1">
        <name>[4Fe-4S] cluster</name>
        <dbReference type="ChEBI" id="CHEBI:49883"/>
    </cofactor>
</comment>
<dbReference type="Gene3D" id="3.20.20.70">
    <property type="entry name" value="Aldolase class I"/>
    <property type="match status" value="1"/>
</dbReference>
<dbReference type="InterPro" id="IPR058240">
    <property type="entry name" value="rSAM_sf"/>
</dbReference>
<dbReference type="Pfam" id="PF13186">
    <property type="entry name" value="SPASM"/>
    <property type="match status" value="1"/>
</dbReference>
<comment type="caution">
    <text evidence="7">The sequence shown here is derived from an EMBL/GenBank/DDBJ whole genome shotgun (WGS) entry which is preliminary data.</text>
</comment>
<dbReference type="InterPro" id="IPR013785">
    <property type="entry name" value="Aldolase_TIM"/>
</dbReference>
<dbReference type="InterPro" id="IPR023885">
    <property type="entry name" value="4Fe4S-binding_SPASM_dom"/>
</dbReference>
<name>A0A317T3X4_9CHLB</name>
<dbReference type="CDD" id="cd01335">
    <property type="entry name" value="Radical_SAM"/>
    <property type="match status" value="1"/>
</dbReference>
<dbReference type="PROSITE" id="PS51918">
    <property type="entry name" value="RADICAL_SAM"/>
    <property type="match status" value="1"/>
</dbReference>
<dbReference type="Proteomes" id="UP000246278">
    <property type="component" value="Unassembled WGS sequence"/>
</dbReference>
<dbReference type="GO" id="GO:0006783">
    <property type="term" value="P:heme biosynthetic process"/>
    <property type="evidence" value="ECO:0007669"/>
    <property type="project" value="TreeGrafter"/>
</dbReference>
<dbReference type="PANTHER" id="PTHR11228:SF7">
    <property type="entry name" value="PQQA PEPTIDE CYCLASE"/>
    <property type="match status" value="1"/>
</dbReference>
<evidence type="ECO:0000256" key="3">
    <source>
        <dbReference type="ARBA" id="ARBA00022723"/>
    </source>
</evidence>
<evidence type="ECO:0000256" key="5">
    <source>
        <dbReference type="ARBA" id="ARBA00023014"/>
    </source>
</evidence>
<dbReference type="GO" id="GO:0003824">
    <property type="term" value="F:catalytic activity"/>
    <property type="evidence" value="ECO:0007669"/>
    <property type="project" value="InterPro"/>
</dbReference>
<dbReference type="NCBIfam" id="TIGR04085">
    <property type="entry name" value="rSAM_more_4Fe4S"/>
    <property type="match status" value="1"/>
</dbReference>
<dbReference type="Pfam" id="PF04055">
    <property type="entry name" value="Radical_SAM"/>
    <property type="match status" value="1"/>
</dbReference>
<reference evidence="8" key="1">
    <citation type="submission" date="2017-10" db="EMBL/GenBank/DDBJ databases">
        <authorList>
            <person name="Gaisin V.A."/>
            <person name="Rysina M.S."/>
            <person name="Grouzdev D.S."/>
        </authorList>
    </citation>
    <scope>NUCLEOTIDE SEQUENCE [LARGE SCALE GENOMIC DNA]</scope>
    <source>
        <strain evidence="8">V1</strain>
    </source>
</reference>
<evidence type="ECO:0000313" key="7">
    <source>
        <dbReference type="EMBL" id="PWW81315.1"/>
    </source>
</evidence>
<dbReference type="OrthoDB" id="595340at2"/>
<dbReference type="InterPro" id="IPR007197">
    <property type="entry name" value="rSAM"/>
</dbReference>
<dbReference type="CDD" id="cd21109">
    <property type="entry name" value="SPASM"/>
    <property type="match status" value="1"/>
</dbReference>
<evidence type="ECO:0000259" key="6">
    <source>
        <dbReference type="PROSITE" id="PS51918"/>
    </source>
</evidence>